<keyword evidence="5" id="KW-0964">Secreted</keyword>
<dbReference type="InterPro" id="IPR053927">
    <property type="entry name" value="FlgK_helical"/>
</dbReference>
<sequence>MFSIGSSAVTAGQIGLWVVTSNLHNVATPSYARRQVQFVTTLDGGVRATVRRMADSDALGLYWRRMGSLGVAEGAEGNLKQLEGLFGAEPPMGQASPLPGSTGLGMRWLFDRLIYAGGEATGTEGRQGVLAAAKALAENFSRLDNGLADLLTSAEGQWRGTVDKINDASAGLADLNAKIAAARAAGQDEQAFVLLDQRDALVATLHGLTGAEVVPRSDDTIDLVLPGGASLVSGQTAARLAIDAAGEGKLTLQLGKASLSLAERDLGGQLKGVVDSERIVSAQREHMRAFAKTFVERFNAQLAKGFDSNGKPGKPLFTYDETTGRMSVDPTLGVSDLAFASSAAGGDGGNLLELQKLADAEIEVPGLGKHKLADVYGAIRGEIASAHSANAAALDRARADVLAARAAVDEISGVSAEEEQEMYVELGKWIAANNKAMLIARDLFADLIRDI</sequence>
<dbReference type="GO" id="GO:0044780">
    <property type="term" value="P:bacterial-type flagellum assembly"/>
    <property type="evidence" value="ECO:0007669"/>
    <property type="project" value="InterPro"/>
</dbReference>
<keyword evidence="9" id="KW-1185">Reference proteome</keyword>
<protein>
    <recommendedName>
        <fullName evidence="4">Flagellar hook-associated protein 1</fullName>
    </recommendedName>
</protein>
<dbReference type="AlphaFoldDB" id="A0A1H2PKH7"/>
<dbReference type="PANTHER" id="PTHR30033:SF1">
    <property type="entry name" value="FLAGELLAR HOOK-ASSOCIATED PROTEIN 1"/>
    <property type="match status" value="1"/>
</dbReference>
<evidence type="ECO:0000259" key="7">
    <source>
        <dbReference type="Pfam" id="PF22638"/>
    </source>
</evidence>
<comment type="subcellular location">
    <subcellularLocation>
        <location evidence="1">Bacterial flagellum</location>
    </subcellularLocation>
    <subcellularLocation>
        <location evidence="2">Secreted</location>
    </subcellularLocation>
</comment>
<gene>
    <name evidence="8" type="ORF">SAMN05216551_102137</name>
</gene>
<dbReference type="OrthoDB" id="9802553at2"/>
<organism evidence="8 9">
    <name type="scientific">Chitinasiproducens palmae</name>
    <dbReference type="NCBI Taxonomy" id="1770053"/>
    <lineage>
        <taxon>Bacteria</taxon>
        <taxon>Pseudomonadati</taxon>
        <taxon>Pseudomonadota</taxon>
        <taxon>Betaproteobacteria</taxon>
        <taxon>Burkholderiales</taxon>
        <taxon>Burkholderiaceae</taxon>
        <taxon>Chitinasiproducens</taxon>
    </lineage>
</organism>
<evidence type="ECO:0000256" key="3">
    <source>
        <dbReference type="ARBA" id="ARBA00009677"/>
    </source>
</evidence>
<keyword evidence="8" id="KW-0282">Flagellum</keyword>
<evidence type="ECO:0000256" key="6">
    <source>
        <dbReference type="ARBA" id="ARBA00023143"/>
    </source>
</evidence>
<proteinExistence type="inferred from homology"/>
<dbReference type="InterPro" id="IPR002371">
    <property type="entry name" value="FlgK"/>
</dbReference>
<dbReference type="GO" id="GO:0005576">
    <property type="term" value="C:extracellular region"/>
    <property type="evidence" value="ECO:0007669"/>
    <property type="project" value="UniProtKB-SubCell"/>
</dbReference>
<keyword evidence="8" id="KW-0966">Cell projection</keyword>
<dbReference type="Proteomes" id="UP000243719">
    <property type="component" value="Unassembled WGS sequence"/>
</dbReference>
<evidence type="ECO:0000256" key="1">
    <source>
        <dbReference type="ARBA" id="ARBA00004365"/>
    </source>
</evidence>
<evidence type="ECO:0000256" key="4">
    <source>
        <dbReference type="ARBA" id="ARBA00016244"/>
    </source>
</evidence>
<name>A0A1H2PKH7_9BURK</name>
<reference evidence="9" key="1">
    <citation type="submission" date="2016-09" db="EMBL/GenBank/DDBJ databases">
        <authorList>
            <person name="Varghese N."/>
            <person name="Submissions S."/>
        </authorList>
    </citation>
    <scope>NUCLEOTIDE SEQUENCE [LARGE SCALE GENOMIC DNA]</scope>
    <source>
        <strain evidence="9">JS23</strain>
    </source>
</reference>
<dbReference type="EMBL" id="FNLO01000002">
    <property type="protein sequence ID" value="SDV46957.1"/>
    <property type="molecule type" value="Genomic_DNA"/>
</dbReference>
<evidence type="ECO:0000313" key="9">
    <source>
        <dbReference type="Proteomes" id="UP000243719"/>
    </source>
</evidence>
<accession>A0A1H2PKH7</accession>
<dbReference type="PANTHER" id="PTHR30033">
    <property type="entry name" value="FLAGELLAR HOOK-ASSOCIATED PROTEIN 1"/>
    <property type="match status" value="1"/>
</dbReference>
<dbReference type="Pfam" id="PF22638">
    <property type="entry name" value="FlgK_D1"/>
    <property type="match status" value="1"/>
</dbReference>
<feature type="domain" description="Flagellar hook-associated protein FlgK helical" evidence="7">
    <location>
        <begin position="106"/>
        <end position="317"/>
    </location>
</feature>
<dbReference type="RefSeq" id="WP_091904923.1">
    <property type="nucleotide sequence ID" value="NZ_FNLO01000002.1"/>
</dbReference>
<dbReference type="SUPFAM" id="SSF64518">
    <property type="entry name" value="Phase 1 flagellin"/>
    <property type="match status" value="1"/>
</dbReference>
<evidence type="ECO:0000256" key="2">
    <source>
        <dbReference type="ARBA" id="ARBA00004613"/>
    </source>
</evidence>
<evidence type="ECO:0000256" key="5">
    <source>
        <dbReference type="ARBA" id="ARBA00022525"/>
    </source>
</evidence>
<dbReference type="STRING" id="1770053.SAMN05216551_102137"/>
<comment type="similarity">
    <text evidence="3">Belongs to the flagella basal body rod proteins family.</text>
</comment>
<dbReference type="GO" id="GO:0009424">
    <property type="term" value="C:bacterial-type flagellum hook"/>
    <property type="evidence" value="ECO:0007669"/>
    <property type="project" value="InterPro"/>
</dbReference>
<dbReference type="GO" id="GO:0005198">
    <property type="term" value="F:structural molecule activity"/>
    <property type="evidence" value="ECO:0007669"/>
    <property type="project" value="InterPro"/>
</dbReference>
<keyword evidence="6" id="KW-0975">Bacterial flagellum</keyword>
<keyword evidence="8" id="KW-0969">Cilium</keyword>
<evidence type="ECO:0000313" key="8">
    <source>
        <dbReference type="EMBL" id="SDV46957.1"/>
    </source>
</evidence>